<evidence type="ECO:0000313" key="2">
    <source>
        <dbReference type="Proteomes" id="UP000748756"/>
    </source>
</evidence>
<protein>
    <submittedName>
        <fullName evidence="1">Uncharacterized protein</fullName>
    </submittedName>
</protein>
<comment type="caution">
    <text evidence="1">The sequence shown here is derived from an EMBL/GenBank/DDBJ whole genome shotgun (WGS) entry which is preliminary data.</text>
</comment>
<dbReference type="EMBL" id="JAAAUQ010001128">
    <property type="protein sequence ID" value="KAF9142533.1"/>
    <property type="molecule type" value="Genomic_DNA"/>
</dbReference>
<keyword evidence="2" id="KW-1185">Reference proteome</keyword>
<dbReference type="OrthoDB" id="2351089at2759"/>
<proteinExistence type="predicted"/>
<sequence>MAPYVPSRMASLFRCSIPFASRLLEVRIENLSKSNQASFDVDVILDACPMSLTIKNILVSQRSLDTMTGASPNLVKMELFSLHLVQVSTDTGKVNVEPMGRIEFFYHIGRSCPQLELAQVSLFGDLLGANEMDSFRSTFATAPNWSFSKDDFYNEGLMDFLLPRRPTELQAMTLSCLRGLEVHPKGNYVGIHKALHAYLVSPRATALVHLNIMGINHLLSYSESGFLTAENAWTHGIFLTVSS</sequence>
<reference evidence="1" key="1">
    <citation type="journal article" date="2020" name="Fungal Divers.">
        <title>Resolving the Mortierellaceae phylogeny through synthesis of multi-gene phylogenetics and phylogenomics.</title>
        <authorList>
            <person name="Vandepol N."/>
            <person name="Liber J."/>
            <person name="Desiro A."/>
            <person name="Na H."/>
            <person name="Kennedy M."/>
            <person name="Barry K."/>
            <person name="Grigoriev I.V."/>
            <person name="Miller A.N."/>
            <person name="O'Donnell K."/>
            <person name="Stajich J.E."/>
            <person name="Bonito G."/>
        </authorList>
    </citation>
    <scope>NUCLEOTIDE SEQUENCE</scope>
    <source>
        <strain evidence="1">NRRL 6426</strain>
    </source>
</reference>
<organism evidence="1 2">
    <name type="scientific">Linnemannia schmuckeri</name>
    <dbReference type="NCBI Taxonomy" id="64567"/>
    <lineage>
        <taxon>Eukaryota</taxon>
        <taxon>Fungi</taxon>
        <taxon>Fungi incertae sedis</taxon>
        <taxon>Mucoromycota</taxon>
        <taxon>Mortierellomycotina</taxon>
        <taxon>Mortierellomycetes</taxon>
        <taxon>Mortierellales</taxon>
        <taxon>Mortierellaceae</taxon>
        <taxon>Linnemannia</taxon>
    </lineage>
</organism>
<gene>
    <name evidence="1" type="ORF">BG015_000767</name>
</gene>
<evidence type="ECO:0000313" key="1">
    <source>
        <dbReference type="EMBL" id="KAF9142533.1"/>
    </source>
</evidence>
<dbReference type="Proteomes" id="UP000748756">
    <property type="component" value="Unassembled WGS sequence"/>
</dbReference>
<accession>A0A9P5RQP0</accession>
<name>A0A9P5RQP0_9FUNG</name>
<dbReference type="AlphaFoldDB" id="A0A9P5RQP0"/>